<name>A0A1Y0C704_9MYCO</name>
<keyword evidence="2" id="KW-1185">Reference proteome</keyword>
<dbReference type="Pfam" id="PF19562">
    <property type="entry name" value="DUF6084"/>
    <property type="match status" value="1"/>
</dbReference>
<dbReference type="OrthoDB" id="115056at2"/>
<organism evidence="1 2">
    <name type="scientific">Mycobacterium dioxanotrophicus</name>
    <dbReference type="NCBI Taxonomy" id="482462"/>
    <lineage>
        <taxon>Bacteria</taxon>
        <taxon>Bacillati</taxon>
        <taxon>Actinomycetota</taxon>
        <taxon>Actinomycetes</taxon>
        <taxon>Mycobacteriales</taxon>
        <taxon>Mycobacteriaceae</taxon>
        <taxon>Mycobacterium</taxon>
    </lineage>
</organism>
<evidence type="ECO:0000313" key="1">
    <source>
        <dbReference type="EMBL" id="ART70864.1"/>
    </source>
</evidence>
<dbReference type="InterPro" id="IPR045730">
    <property type="entry name" value="DUF6084"/>
</dbReference>
<proteinExistence type="predicted"/>
<evidence type="ECO:0000313" key="2">
    <source>
        <dbReference type="Proteomes" id="UP000195331"/>
    </source>
</evidence>
<dbReference type="Proteomes" id="UP000195331">
    <property type="component" value="Chromosome"/>
</dbReference>
<accession>A0A1Y0C704</accession>
<dbReference type="AlphaFoldDB" id="A0A1Y0C704"/>
<sequence length="218" mass="24378">MTGPTPQATELTFAVLEVSPEPYAVTPILTARIGVAAIGDDPVHALALRCQVRIEPMRRGYRDDEATGLLDLFGPRERWNTTQRTFLWQHATAMVPGFTGTTQVGLALECTYDFEVAAAKYLHALRGGTIPLQFLFSGTVFTRGSRGFAVTQVPWDREDRFDMPVAIWQNLVAQHFPNTGWLRLRHDTLTDLAAYKSRHGLLSFDETITSLLSRQEIS</sequence>
<dbReference type="KEGG" id="mdx:BTO20_22065"/>
<protein>
    <submittedName>
        <fullName evidence="1">Uncharacterized protein</fullName>
    </submittedName>
</protein>
<dbReference type="EMBL" id="CP020809">
    <property type="protein sequence ID" value="ART70864.1"/>
    <property type="molecule type" value="Genomic_DNA"/>
</dbReference>
<dbReference type="RefSeq" id="WP_087078284.1">
    <property type="nucleotide sequence ID" value="NZ_CP020809.1"/>
</dbReference>
<reference evidence="1 2" key="1">
    <citation type="submission" date="2017-04" db="EMBL/GenBank/DDBJ databases">
        <title>Whole Genome Sequence of 1,4-Dioxane Degrading Bacterium Mycobacterium dioxanotrophicus PH-06.</title>
        <authorList>
            <person name="He Y."/>
        </authorList>
    </citation>
    <scope>NUCLEOTIDE SEQUENCE [LARGE SCALE GENOMIC DNA]</scope>
    <source>
        <strain evidence="1 2">PH-06</strain>
    </source>
</reference>
<gene>
    <name evidence="1" type="ORF">BTO20_22065</name>
</gene>